<gene>
    <name evidence="2" type="ORF">BN1047_01176</name>
</gene>
<evidence type="ECO:0000313" key="2">
    <source>
        <dbReference type="EMBL" id="CDQ43311.1"/>
    </source>
</evidence>
<proteinExistence type="predicted"/>
<dbReference type="AlphaFoldDB" id="A0AAV2WGE5"/>
<feature type="region of interest" description="Disordered" evidence="1">
    <location>
        <begin position="63"/>
        <end position="111"/>
    </location>
</feature>
<name>A0AAV2WGE5_MYCNE</name>
<dbReference type="EMBL" id="LK021337">
    <property type="protein sequence ID" value="CDQ43311.1"/>
    <property type="molecule type" value="Genomic_DNA"/>
</dbReference>
<reference evidence="2" key="1">
    <citation type="submission" date="2014-05" db="EMBL/GenBank/DDBJ databases">
        <authorList>
            <person name="Urmite Genomes"/>
        </authorList>
    </citation>
    <scope>NUCLEOTIDE SEQUENCE</scope>
    <source>
        <strain evidence="2">DSM 44074</strain>
    </source>
</reference>
<evidence type="ECO:0000313" key="3">
    <source>
        <dbReference type="Proteomes" id="UP000028864"/>
    </source>
</evidence>
<feature type="region of interest" description="Disordered" evidence="1">
    <location>
        <begin position="1"/>
        <end position="43"/>
    </location>
</feature>
<dbReference type="Proteomes" id="UP000028864">
    <property type="component" value="Unassembled WGS sequence"/>
</dbReference>
<organism evidence="2 3">
    <name type="scientific">Mycolicibacterium neoaurum</name>
    <name type="common">Mycobacterium neoaurum</name>
    <dbReference type="NCBI Taxonomy" id="1795"/>
    <lineage>
        <taxon>Bacteria</taxon>
        <taxon>Bacillati</taxon>
        <taxon>Actinomycetota</taxon>
        <taxon>Actinomycetes</taxon>
        <taxon>Mycobacteriales</taxon>
        <taxon>Mycobacteriaceae</taxon>
        <taxon>Mycolicibacterium</taxon>
    </lineage>
</organism>
<reference evidence="2" key="2">
    <citation type="submission" date="2015-09" db="EMBL/GenBank/DDBJ databases">
        <title>Draft genome sequence of Mycobacterium neoaurum DSM 44074.</title>
        <authorList>
            <person name="Croce O."/>
            <person name="Robert C."/>
            <person name="Raoult D."/>
            <person name="Drancourt M."/>
        </authorList>
    </citation>
    <scope>NUCLEOTIDE SEQUENCE</scope>
    <source>
        <strain evidence="2">DSM 44074</strain>
    </source>
</reference>
<feature type="compositionally biased region" description="Low complexity" evidence="1">
    <location>
        <begin position="72"/>
        <end position="84"/>
    </location>
</feature>
<sequence>MASGAARNPTAAHGVANIRTRVSAKVSATRPENSRRVRASPRRTARVIFPDSVSVGMSRRLLATNTAEDSDPTPTASATPTQSTRNAWVYWVPSTATSPKNTKTATSPRPR</sequence>
<feature type="compositionally biased region" description="Polar residues" evidence="1">
    <location>
        <begin position="94"/>
        <end position="111"/>
    </location>
</feature>
<accession>A0AAV2WGE5</accession>
<evidence type="ECO:0000256" key="1">
    <source>
        <dbReference type="SAM" id="MobiDB-lite"/>
    </source>
</evidence>
<protein>
    <submittedName>
        <fullName evidence="2">Uncharacterized protein</fullName>
    </submittedName>
</protein>